<protein>
    <submittedName>
        <fullName evidence="3">DUF4157 domain-containing protein</fullName>
    </submittedName>
</protein>
<proteinExistence type="predicted"/>
<dbReference type="InterPro" id="IPR025295">
    <property type="entry name" value="eCIS_core_dom"/>
</dbReference>
<organism evidence="3 4">
    <name type="scientific">Limnoraphis robusta CCNP1315</name>
    <dbReference type="NCBI Taxonomy" id="3110306"/>
    <lineage>
        <taxon>Bacteria</taxon>
        <taxon>Bacillati</taxon>
        <taxon>Cyanobacteriota</taxon>
        <taxon>Cyanophyceae</taxon>
        <taxon>Oscillatoriophycideae</taxon>
        <taxon>Oscillatoriales</taxon>
        <taxon>Sirenicapillariaceae</taxon>
        <taxon>Limnoraphis</taxon>
    </lineage>
</organism>
<feature type="region of interest" description="Disordered" evidence="1">
    <location>
        <begin position="1"/>
        <end position="75"/>
    </location>
</feature>
<evidence type="ECO:0000256" key="1">
    <source>
        <dbReference type="SAM" id="MobiDB-lite"/>
    </source>
</evidence>
<comment type="caution">
    <text evidence="3">The sequence shown here is derived from an EMBL/GenBank/DDBJ whole genome shotgun (WGS) entry which is preliminary data.</text>
</comment>
<evidence type="ECO:0000313" key="3">
    <source>
        <dbReference type="EMBL" id="MEA5519971.1"/>
    </source>
</evidence>
<feature type="domain" description="eCIS core" evidence="2">
    <location>
        <begin position="75"/>
        <end position="140"/>
    </location>
</feature>
<accession>A0ABU5TYG2</accession>
<dbReference type="Pfam" id="PF13699">
    <property type="entry name" value="eCIS_core"/>
    <property type="match status" value="1"/>
</dbReference>
<evidence type="ECO:0000313" key="4">
    <source>
        <dbReference type="Proteomes" id="UP001301728"/>
    </source>
</evidence>
<dbReference type="RefSeq" id="WP_323273094.1">
    <property type="nucleotide sequence ID" value="NZ_JAYGHT010000072.1"/>
</dbReference>
<sequence>MTQTFRAGQKSKSPKTSSPVQTSLLASRPFPEPVQQKAQQPNLQTILQRAERAGNPISEKPIQKQEESIPNQTGLPDNLKAGIENLSGYSLDDVRVHYNSPKPAQLQALAYTQGTDIHVAPGQEKHLPHEAWHVVQQMQERVKPTMQMKGVQINDNEGLEREADAMGSKILQMKADFGKRGESKPLNNYSQGQVVQKIIDAATFATQTAGTLFKPRRTVDRIDDALNLYHAANQADKLARLDDLMVAINDYITAQILANDADNVRIAPSRNLLIAASQERIQVLKLDALVRAPHGAIAATLADTLNAPLNNLTLQELNGILAVGHIVTLADLGALLTAATSAQGAGTPALRLTRVLTEVGPPHTPAALALPLANKLSIDEKILRGRSGIVGSLPLGVAPTGPDRTLIGGHSPAITNDPANFVIENVVHNPNNTDYVSFRKLLRGDTTGFATDIVNNAPGNIINLIQAQVNLVHIAAQNPPPDRALIGMSGRAPIQAQLSRALARRKAQVRVGVAHGQFLNHLATVNLTAPAASGNPNDATQLRPFIDAMSDLFASADALIGAGIPLVPAVANPALLAFQNIQTNFAQNGPVLSVKKNSTTAPAGWSDDDILRAGDQTAAQPATLFRHRAFVNNPPNNTPVETKHQLVIRGMVWVVIKNNVTYTTPPPTVNGGTLISSYPTNLIAIPPDPVYPAQDGDGFCHIH</sequence>
<keyword evidence="4" id="KW-1185">Reference proteome</keyword>
<name>A0ABU5TYG2_9CYAN</name>
<gene>
    <name evidence="3" type="ORF">VB854_13565</name>
</gene>
<evidence type="ECO:0000259" key="2">
    <source>
        <dbReference type="Pfam" id="PF13699"/>
    </source>
</evidence>
<dbReference type="Proteomes" id="UP001301728">
    <property type="component" value="Unassembled WGS sequence"/>
</dbReference>
<feature type="compositionally biased region" description="Polar residues" evidence="1">
    <location>
        <begin position="36"/>
        <end position="47"/>
    </location>
</feature>
<feature type="compositionally biased region" description="Polar residues" evidence="1">
    <location>
        <begin position="1"/>
        <end position="25"/>
    </location>
</feature>
<dbReference type="EMBL" id="JAYGHT010000072">
    <property type="protein sequence ID" value="MEA5519971.1"/>
    <property type="molecule type" value="Genomic_DNA"/>
</dbReference>
<reference evidence="3 4" key="1">
    <citation type="submission" date="2023-12" db="EMBL/GenBank/DDBJ databases">
        <title>Baltic Sea Cyanobacteria.</title>
        <authorList>
            <person name="Delbaje E."/>
            <person name="Fewer D.P."/>
            <person name="Shishido T.K."/>
        </authorList>
    </citation>
    <scope>NUCLEOTIDE SEQUENCE [LARGE SCALE GENOMIC DNA]</scope>
    <source>
        <strain evidence="3 4">CCNP 1315</strain>
    </source>
</reference>